<dbReference type="EMBL" id="CP009512">
    <property type="protein sequence ID" value="AKB63526.1"/>
    <property type="molecule type" value="Genomic_DNA"/>
</dbReference>
<dbReference type="PANTHER" id="PTHR36216">
    <property type="entry name" value="TRANSCRIPTIONAL REGULATOR, TRMB"/>
    <property type="match status" value="1"/>
</dbReference>
<organism evidence="3 4">
    <name type="scientific">Methanosarcina mazei S-6</name>
    <dbReference type="NCBI Taxonomy" id="213585"/>
    <lineage>
        <taxon>Archaea</taxon>
        <taxon>Methanobacteriati</taxon>
        <taxon>Methanobacteriota</taxon>
        <taxon>Stenosarchaea group</taxon>
        <taxon>Methanomicrobia</taxon>
        <taxon>Methanosarcinales</taxon>
        <taxon>Methanosarcinaceae</taxon>
        <taxon>Methanosarcina</taxon>
    </lineage>
</organism>
<dbReference type="PATRIC" id="fig|213585.10.peg.408"/>
<dbReference type="Pfam" id="PF13412">
    <property type="entry name" value="HTH_24"/>
    <property type="match status" value="1"/>
</dbReference>
<feature type="domain" description="HTH arsR-type" evidence="2">
    <location>
        <begin position="96"/>
        <end position="134"/>
    </location>
</feature>
<evidence type="ECO:0000313" key="3">
    <source>
        <dbReference type="EMBL" id="AKB63526.1"/>
    </source>
</evidence>
<dbReference type="GO" id="GO:0003700">
    <property type="term" value="F:DNA-binding transcription factor activity"/>
    <property type="evidence" value="ECO:0007669"/>
    <property type="project" value="InterPro"/>
</dbReference>
<dbReference type="InterPro" id="IPR001845">
    <property type="entry name" value="HTH_ArsR_DNA-bd_dom"/>
</dbReference>
<dbReference type="RefSeq" id="WP_048046294.1">
    <property type="nucleotide sequence ID" value="NZ_CP009512.1"/>
</dbReference>
<dbReference type="Proteomes" id="UP000033097">
    <property type="component" value="Chromosome"/>
</dbReference>
<keyword evidence="1" id="KW-1133">Transmembrane helix</keyword>
<dbReference type="CDD" id="cd00090">
    <property type="entry name" value="HTH_ARSR"/>
    <property type="match status" value="2"/>
</dbReference>
<evidence type="ECO:0000313" key="4">
    <source>
        <dbReference type="Proteomes" id="UP000033097"/>
    </source>
</evidence>
<dbReference type="STRING" id="213585.MSMAS_0330"/>
<gene>
    <name evidence="3" type="ORF">MSMAS_0330</name>
</gene>
<evidence type="ECO:0000256" key="1">
    <source>
        <dbReference type="SAM" id="Phobius"/>
    </source>
</evidence>
<feature type="transmembrane region" description="Helical" evidence="1">
    <location>
        <begin position="64"/>
        <end position="88"/>
    </location>
</feature>
<keyword evidence="1" id="KW-0472">Membrane</keyword>
<dbReference type="PANTHER" id="PTHR36216:SF1">
    <property type="entry name" value="HTH ARSR-TYPE DOMAIN-CONTAINING PROTEIN"/>
    <property type="match status" value="1"/>
</dbReference>
<reference evidence="3 4" key="1">
    <citation type="submission" date="2014-07" db="EMBL/GenBank/DDBJ databases">
        <title>Methanogenic archaea and the global carbon cycle.</title>
        <authorList>
            <person name="Henriksen J.R."/>
            <person name="Luke J."/>
            <person name="Reinhart S."/>
            <person name="Benedict M.N."/>
            <person name="Youngblut N.D."/>
            <person name="Metcalf M.E."/>
            <person name="Whitaker R.J."/>
            <person name="Metcalf W.W."/>
        </authorList>
    </citation>
    <scope>NUCLEOTIDE SEQUENCE [LARGE SCALE GENOMIC DNA]</scope>
    <source>
        <strain evidence="3 4">S-6</strain>
    </source>
</reference>
<accession>A0A0E3LTH4</accession>
<protein>
    <recommendedName>
        <fullName evidence="2">HTH arsR-type domain-containing protein</fullName>
    </recommendedName>
</protein>
<proteinExistence type="predicted"/>
<dbReference type="SUPFAM" id="SSF46785">
    <property type="entry name" value="Winged helix' DNA-binding domain"/>
    <property type="match status" value="2"/>
</dbReference>
<keyword evidence="1" id="KW-0812">Transmembrane</keyword>
<dbReference type="Gene3D" id="1.10.10.10">
    <property type="entry name" value="Winged helix-like DNA-binding domain superfamily/Winged helix DNA-binding domain"/>
    <property type="match status" value="2"/>
</dbReference>
<sequence>MWKKILLFILVLNAVADTVSADTGGYIVGPCPPEEELEKLGDAIDMSGADRTLTFWEFPLSFKIAYIIGYLAIFVSVFKMAPVILGQMRNLNKRNKRKKIIDYVLKKPGCTPSEISKELKITRGCVRYHLKTLKIEEKLTLIKERKFTRAFQNSNAFTNNEKTIIAHLKGGTRKQILLNILENPGITNQEISEKLSLDKSTTHWHIKKLREDDIIISEAEWKFSKYIINPAVETDLLKWLKT</sequence>
<name>A0A0E3LTH4_METMZ</name>
<dbReference type="GeneID" id="24849942"/>
<dbReference type="InterPro" id="IPR036390">
    <property type="entry name" value="WH_DNA-bd_sf"/>
</dbReference>
<dbReference type="InterPro" id="IPR036388">
    <property type="entry name" value="WH-like_DNA-bd_sf"/>
</dbReference>
<dbReference type="AlphaFoldDB" id="A0A0E3LTH4"/>
<evidence type="ECO:0000259" key="2">
    <source>
        <dbReference type="Pfam" id="PF01022"/>
    </source>
</evidence>
<dbReference type="InterPro" id="IPR011991">
    <property type="entry name" value="ArsR-like_HTH"/>
</dbReference>
<dbReference type="KEGG" id="mmj:MSMAS_0330"/>
<dbReference type="Pfam" id="PF01022">
    <property type="entry name" value="HTH_5"/>
    <property type="match status" value="1"/>
</dbReference>
<dbReference type="HOGENOM" id="CLU_084118_1_0_2"/>